<feature type="signal peptide" evidence="1">
    <location>
        <begin position="1"/>
        <end position="19"/>
    </location>
</feature>
<evidence type="ECO:0000256" key="1">
    <source>
        <dbReference type="SAM" id="SignalP"/>
    </source>
</evidence>
<feature type="chain" id="PRO_5046697350" evidence="1">
    <location>
        <begin position="20"/>
        <end position="461"/>
    </location>
</feature>
<evidence type="ECO:0000313" key="3">
    <source>
        <dbReference type="Proteomes" id="UP000606600"/>
    </source>
</evidence>
<name>A0ABR7WKV1_9SPHI</name>
<dbReference type="RefSeq" id="WP_191187622.1">
    <property type="nucleotide sequence ID" value="NZ_JACWMY010000002.1"/>
</dbReference>
<dbReference type="Proteomes" id="UP000606600">
    <property type="component" value="Unassembled WGS sequence"/>
</dbReference>
<gene>
    <name evidence="2" type="ORF">IDJ77_03920</name>
</gene>
<protein>
    <submittedName>
        <fullName evidence="2">Uncharacterized protein</fullName>
    </submittedName>
</protein>
<dbReference type="EMBL" id="JACWMY010000002">
    <property type="protein sequence ID" value="MBD1362948.1"/>
    <property type="molecule type" value="Genomic_DNA"/>
</dbReference>
<reference evidence="2 3" key="1">
    <citation type="submission" date="2020-09" db="EMBL/GenBank/DDBJ databases">
        <title>Novel species of Mucilaginibacter isolated from a glacier on the Tibetan Plateau.</title>
        <authorList>
            <person name="Liu Q."/>
            <person name="Xin Y.-H."/>
        </authorList>
    </citation>
    <scope>NUCLEOTIDE SEQUENCE [LARGE SCALE GENOMIC DNA]</scope>
    <source>
        <strain evidence="2 3">ZT4R22</strain>
    </source>
</reference>
<sequence length="461" mass="52419">MYKYLLTILVIFSIQIAFAQTKDDYYYDYQKTSLTSGRVNTILRGINTENLGSLVEQQKDGKKYNLVSKYTFRTLIKGDFAKLTGTDNSATVGQYAALSIDPNTYKLTFSPYAWVPSSSVLQKRNFKNILSFDVGATLNNKSILDLKEWRKVTVAFSWTGVFGVRYGYEVADAETEENHKAPYVQLYSDLTQQFTNGFDAAFKYNELKKRYEVNNRRYAINHSEYADEDGLKGAYLDSIAFYEQAMVKSEWKKKSFWWLKVTANALSFDNADYIVKALPATIDAPLSKATYTPSVSLSINNFWGFASKWSFYWNLNAQLGMKNTFSGIYTPATYYGLSKLSDQAYLENSKKTVYQLDNDEIRTKILPDLGGQFIILYSLKKIGLGLDASYSNKFAISNITGQNTGYISSPSVGFILGLKDKTGKSNINIEPFFNYIDYRNINVKDARLWGIKFSIPVNSLF</sequence>
<keyword evidence="3" id="KW-1185">Reference proteome</keyword>
<evidence type="ECO:0000313" key="2">
    <source>
        <dbReference type="EMBL" id="MBD1362948.1"/>
    </source>
</evidence>
<organism evidence="2 3">
    <name type="scientific">Mucilaginibacter pankratovii</name>
    <dbReference type="NCBI Taxonomy" id="2772110"/>
    <lineage>
        <taxon>Bacteria</taxon>
        <taxon>Pseudomonadati</taxon>
        <taxon>Bacteroidota</taxon>
        <taxon>Sphingobacteriia</taxon>
        <taxon>Sphingobacteriales</taxon>
        <taxon>Sphingobacteriaceae</taxon>
        <taxon>Mucilaginibacter</taxon>
    </lineage>
</organism>
<keyword evidence="1" id="KW-0732">Signal</keyword>
<comment type="caution">
    <text evidence="2">The sequence shown here is derived from an EMBL/GenBank/DDBJ whole genome shotgun (WGS) entry which is preliminary data.</text>
</comment>
<accession>A0ABR7WKV1</accession>
<proteinExistence type="predicted"/>